<dbReference type="Proteomes" id="UP001595892">
    <property type="component" value="Unassembled WGS sequence"/>
</dbReference>
<dbReference type="EMBL" id="JBHSGG010000035">
    <property type="protein sequence ID" value="MFC4729032.1"/>
    <property type="molecule type" value="Genomic_DNA"/>
</dbReference>
<dbReference type="RefSeq" id="WP_377005103.1">
    <property type="nucleotide sequence ID" value="NZ_JBHSGG010000035.1"/>
</dbReference>
<dbReference type="PANTHER" id="PTHR30572">
    <property type="entry name" value="MEMBRANE COMPONENT OF TRANSPORTER-RELATED"/>
    <property type="match status" value="1"/>
</dbReference>
<protein>
    <submittedName>
        <fullName evidence="9">ABC transporter permease</fullName>
    </submittedName>
</protein>
<organism evidence="9 10">
    <name type="scientific">Coralloluteibacterium thermophilum</name>
    <dbReference type="NCBI Taxonomy" id="2707049"/>
    <lineage>
        <taxon>Bacteria</taxon>
        <taxon>Pseudomonadati</taxon>
        <taxon>Pseudomonadota</taxon>
        <taxon>Gammaproteobacteria</taxon>
        <taxon>Lysobacterales</taxon>
        <taxon>Lysobacteraceae</taxon>
        <taxon>Coralloluteibacterium</taxon>
    </lineage>
</organism>
<evidence type="ECO:0000313" key="10">
    <source>
        <dbReference type="Proteomes" id="UP001595892"/>
    </source>
</evidence>
<comment type="subcellular location">
    <subcellularLocation>
        <location evidence="1">Cell membrane</location>
        <topology evidence="1">Multi-pass membrane protein</topology>
    </subcellularLocation>
</comment>
<evidence type="ECO:0000313" key="9">
    <source>
        <dbReference type="EMBL" id="MFC4729032.1"/>
    </source>
</evidence>
<comment type="caution">
    <text evidence="9">The sequence shown here is derived from an EMBL/GenBank/DDBJ whole genome shotgun (WGS) entry which is preliminary data.</text>
</comment>
<accession>A0ABV9NL46</accession>
<proteinExistence type="predicted"/>
<keyword evidence="3 6" id="KW-0812">Transmembrane</keyword>
<evidence type="ECO:0000259" key="7">
    <source>
        <dbReference type="Pfam" id="PF02687"/>
    </source>
</evidence>
<feature type="domain" description="MacB-like periplasmic core" evidence="8">
    <location>
        <begin position="20"/>
        <end position="270"/>
    </location>
</feature>
<dbReference type="Pfam" id="PF02687">
    <property type="entry name" value="FtsX"/>
    <property type="match status" value="1"/>
</dbReference>
<reference evidence="10" key="1">
    <citation type="journal article" date="2019" name="Int. J. Syst. Evol. Microbiol.">
        <title>The Global Catalogue of Microorganisms (GCM) 10K type strain sequencing project: providing services to taxonomists for standard genome sequencing and annotation.</title>
        <authorList>
            <consortium name="The Broad Institute Genomics Platform"/>
            <consortium name="The Broad Institute Genome Sequencing Center for Infectious Disease"/>
            <person name="Wu L."/>
            <person name="Ma J."/>
        </authorList>
    </citation>
    <scope>NUCLEOTIDE SEQUENCE [LARGE SCALE GENOMIC DNA]</scope>
    <source>
        <strain evidence="10">CGMCC 1.13574</strain>
    </source>
</reference>
<keyword evidence="10" id="KW-1185">Reference proteome</keyword>
<keyword evidence="5 6" id="KW-0472">Membrane</keyword>
<evidence type="ECO:0000256" key="3">
    <source>
        <dbReference type="ARBA" id="ARBA00022692"/>
    </source>
</evidence>
<dbReference type="Pfam" id="PF12704">
    <property type="entry name" value="MacB_PCD"/>
    <property type="match status" value="1"/>
</dbReference>
<keyword evidence="4 6" id="KW-1133">Transmembrane helix</keyword>
<evidence type="ECO:0000259" key="8">
    <source>
        <dbReference type="Pfam" id="PF12704"/>
    </source>
</evidence>
<gene>
    <name evidence="9" type="ORF">ACFO3Q_12730</name>
</gene>
<feature type="transmembrane region" description="Helical" evidence="6">
    <location>
        <begin position="353"/>
        <end position="380"/>
    </location>
</feature>
<sequence>MLAYYFELALRSFRRNRVLTALMVLAIALGIGASMTTLTVFHVLSGDPLPGHSQTRYRVQLDPHPMSGYTPGEEPTEQVTRYDAERLLREARGDRQALMTTGRVAIEPDRADIAPFYARTRYASADFFPMFDVPFRAGRGWTAQDDEAEARVVVISEELATRLFADQDPVGRPLRLNETEFRIIGVLDHWRPAPRFYDLAGSDAYDETELLFLPFSTSRALSFGRTGNMDCWGDTGGNDTGPEAPCVWMQYWVQLDTPARAAEYRRYLENYSEEQRAAGRYERPTNVRLRNVTEWLDYKQVVPGDVRLQVWLAGGFLLVCLVNTVGLLLAKFLRRAPEIGVRRALGASRRDIFVQLLVEAGTLGLAGGLAGLLLALLGLWAVRQQPADYAALAHMDAGMLALTFALALVASLLAGLVPAWRACQVAPARQLKSQ</sequence>
<evidence type="ECO:0000256" key="2">
    <source>
        <dbReference type="ARBA" id="ARBA00022475"/>
    </source>
</evidence>
<dbReference type="InterPro" id="IPR025857">
    <property type="entry name" value="MacB_PCD"/>
</dbReference>
<feature type="domain" description="ABC3 transporter permease C-terminal" evidence="7">
    <location>
        <begin position="313"/>
        <end position="424"/>
    </location>
</feature>
<feature type="transmembrane region" description="Helical" evidence="6">
    <location>
        <begin position="310"/>
        <end position="333"/>
    </location>
</feature>
<evidence type="ECO:0000256" key="4">
    <source>
        <dbReference type="ARBA" id="ARBA00022989"/>
    </source>
</evidence>
<feature type="transmembrane region" description="Helical" evidence="6">
    <location>
        <begin position="21"/>
        <end position="44"/>
    </location>
</feature>
<name>A0ABV9NL46_9GAMM</name>
<dbReference type="InterPro" id="IPR003838">
    <property type="entry name" value="ABC3_permease_C"/>
</dbReference>
<evidence type="ECO:0000256" key="5">
    <source>
        <dbReference type="ARBA" id="ARBA00023136"/>
    </source>
</evidence>
<evidence type="ECO:0000256" key="6">
    <source>
        <dbReference type="SAM" id="Phobius"/>
    </source>
</evidence>
<dbReference type="PANTHER" id="PTHR30572:SF18">
    <property type="entry name" value="ABC-TYPE MACROLIDE FAMILY EXPORT SYSTEM PERMEASE COMPONENT 2"/>
    <property type="match status" value="1"/>
</dbReference>
<evidence type="ECO:0000256" key="1">
    <source>
        <dbReference type="ARBA" id="ARBA00004651"/>
    </source>
</evidence>
<keyword evidence="2" id="KW-1003">Cell membrane</keyword>
<feature type="transmembrane region" description="Helical" evidence="6">
    <location>
        <begin position="400"/>
        <end position="420"/>
    </location>
</feature>
<dbReference type="InterPro" id="IPR050250">
    <property type="entry name" value="Macrolide_Exporter_MacB"/>
</dbReference>